<name>L7LZY5_RHIPC</name>
<reference evidence="2" key="2">
    <citation type="journal article" date="2015" name="J. Proteomics">
        <title>Sexual differences in the sialomes of the zebra tick, Rhipicephalus pulchellus.</title>
        <authorList>
            <person name="Tan A.W."/>
            <person name="Francischetti I.M."/>
            <person name="Slovak M."/>
            <person name="Kini R.M."/>
            <person name="Ribeiro J.M."/>
        </authorList>
    </citation>
    <scope>NUCLEOTIDE SEQUENCE</scope>
    <source>
        <tissue evidence="2">Salivary gland</tissue>
    </source>
</reference>
<evidence type="ECO:0000256" key="1">
    <source>
        <dbReference type="SAM" id="Phobius"/>
    </source>
</evidence>
<feature type="transmembrane region" description="Helical" evidence="1">
    <location>
        <begin position="9"/>
        <end position="26"/>
    </location>
</feature>
<evidence type="ECO:0000313" key="2">
    <source>
        <dbReference type="EMBL" id="JAA56414.1"/>
    </source>
</evidence>
<dbReference type="EMBL" id="GACK01008620">
    <property type="protein sequence ID" value="JAA56414.1"/>
    <property type="molecule type" value="mRNA"/>
</dbReference>
<proteinExistence type="evidence at transcript level"/>
<keyword evidence="1" id="KW-0472">Membrane</keyword>
<reference evidence="2" key="1">
    <citation type="submission" date="2012-11" db="EMBL/GenBank/DDBJ databases">
        <authorList>
            <person name="Lucero-Rivera Y.E."/>
            <person name="Tovar-Ramirez D."/>
        </authorList>
    </citation>
    <scope>NUCLEOTIDE SEQUENCE</scope>
    <source>
        <tissue evidence="2">Salivary gland</tissue>
    </source>
</reference>
<dbReference type="AlphaFoldDB" id="L7LZY5"/>
<organism evidence="2">
    <name type="scientific">Rhipicephalus pulchellus</name>
    <name type="common">Yellow backed tick</name>
    <name type="synonym">Dermacentor pulchellus</name>
    <dbReference type="NCBI Taxonomy" id="72859"/>
    <lineage>
        <taxon>Eukaryota</taxon>
        <taxon>Metazoa</taxon>
        <taxon>Ecdysozoa</taxon>
        <taxon>Arthropoda</taxon>
        <taxon>Chelicerata</taxon>
        <taxon>Arachnida</taxon>
        <taxon>Acari</taxon>
        <taxon>Parasitiformes</taxon>
        <taxon>Ixodida</taxon>
        <taxon>Ixodoidea</taxon>
        <taxon>Ixodidae</taxon>
        <taxon>Rhipicephalinae</taxon>
        <taxon>Rhipicephalus</taxon>
        <taxon>Rhipicephalus</taxon>
    </lineage>
</organism>
<protein>
    <submittedName>
        <fullName evidence="2">Uncharacterized protein</fullName>
    </submittedName>
</protein>
<accession>L7LZY5</accession>
<keyword evidence="1" id="KW-0812">Transmembrane</keyword>
<sequence>MFTITVTRYLLYLILIIGMSLIYLQLNPYPNSNTGECKDSRQSENVFKNEMVKIFLKSEAAIAVLLLQQISALKKCKCHDHLRSETKQFVKN</sequence>
<keyword evidence="1" id="KW-1133">Transmembrane helix</keyword>